<protein>
    <submittedName>
        <fullName evidence="2">Uncharacterized protein</fullName>
    </submittedName>
</protein>
<proteinExistence type="predicted"/>
<dbReference type="Ensembl" id="ENSNMLT00000007631.1">
    <property type="protein sequence ID" value="ENSNMLP00000006686.1"/>
    <property type="gene ID" value="ENSNMLG00000004839.1"/>
</dbReference>
<keyword evidence="3" id="KW-1185">Reference proteome</keyword>
<evidence type="ECO:0000313" key="3">
    <source>
        <dbReference type="Proteomes" id="UP000694523"/>
    </source>
</evidence>
<dbReference type="AlphaFoldDB" id="A0A8C6WH06"/>
<feature type="region of interest" description="Disordered" evidence="1">
    <location>
        <begin position="35"/>
        <end position="59"/>
    </location>
</feature>
<reference evidence="2" key="1">
    <citation type="submission" date="2025-08" db="UniProtKB">
        <authorList>
            <consortium name="Ensembl"/>
        </authorList>
    </citation>
    <scope>IDENTIFICATION</scope>
</reference>
<organism evidence="2 3">
    <name type="scientific">Neogobius melanostomus</name>
    <name type="common">round goby</name>
    <dbReference type="NCBI Taxonomy" id="47308"/>
    <lineage>
        <taxon>Eukaryota</taxon>
        <taxon>Metazoa</taxon>
        <taxon>Chordata</taxon>
        <taxon>Craniata</taxon>
        <taxon>Vertebrata</taxon>
        <taxon>Euteleostomi</taxon>
        <taxon>Actinopterygii</taxon>
        <taxon>Neopterygii</taxon>
        <taxon>Teleostei</taxon>
        <taxon>Neoteleostei</taxon>
        <taxon>Acanthomorphata</taxon>
        <taxon>Gobiaria</taxon>
        <taxon>Gobiiformes</taxon>
        <taxon>Gobioidei</taxon>
        <taxon>Gobiidae</taxon>
        <taxon>Benthophilinae</taxon>
        <taxon>Neogobiini</taxon>
        <taxon>Neogobius</taxon>
    </lineage>
</organism>
<sequence>MKTVPDFSCMKLKRSLTRKRLLCFVCAPFTTTMLPSGFCERDRDTEEERRDGHRPGGLQ</sequence>
<accession>A0A8C6WH06</accession>
<name>A0A8C6WH06_9GOBI</name>
<evidence type="ECO:0000256" key="1">
    <source>
        <dbReference type="SAM" id="MobiDB-lite"/>
    </source>
</evidence>
<evidence type="ECO:0000313" key="2">
    <source>
        <dbReference type="Ensembl" id="ENSNMLP00000006686.1"/>
    </source>
</evidence>
<reference evidence="2" key="2">
    <citation type="submission" date="2025-09" db="UniProtKB">
        <authorList>
            <consortium name="Ensembl"/>
        </authorList>
    </citation>
    <scope>IDENTIFICATION</scope>
</reference>
<feature type="compositionally biased region" description="Basic and acidic residues" evidence="1">
    <location>
        <begin position="39"/>
        <end position="59"/>
    </location>
</feature>
<dbReference type="Proteomes" id="UP000694523">
    <property type="component" value="Unplaced"/>
</dbReference>